<keyword evidence="2" id="KW-0092">Biotin</keyword>
<evidence type="ECO:0000256" key="1">
    <source>
        <dbReference type="ARBA" id="ARBA00022598"/>
    </source>
</evidence>
<accession>A0ABV4U9X6</accession>
<dbReference type="SUPFAM" id="SSF55681">
    <property type="entry name" value="Class II aaRS and biotin synthetases"/>
    <property type="match status" value="1"/>
</dbReference>
<dbReference type="Proteomes" id="UP001575105">
    <property type="component" value="Unassembled WGS sequence"/>
</dbReference>
<evidence type="ECO:0000313" key="6">
    <source>
        <dbReference type="EMBL" id="MFA9480421.1"/>
    </source>
</evidence>
<dbReference type="RefSeq" id="WP_425347342.1">
    <property type="nucleotide sequence ID" value="NZ_JBGUBD010000021.1"/>
</dbReference>
<feature type="domain" description="BPL/LPL catalytic" evidence="5">
    <location>
        <begin position="89"/>
        <end position="264"/>
    </location>
</feature>
<dbReference type="Gene3D" id="3.30.930.10">
    <property type="entry name" value="Bira Bifunctional Protein, Domain 2"/>
    <property type="match status" value="1"/>
</dbReference>
<dbReference type="Pfam" id="PF03099">
    <property type="entry name" value="BPL_LplA_LipB"/>
    <property type="match status" value="1"/>
</dbReference>
<dbReference type="InterPro" id="IPR045864">
    <property type="entry name" value="aa-tRNA-synth_II/BPL/LPL"/>
</dbReference>
<dbReference type="EC" id="6.3.4.15" evidence="3"/>
<dbReference type="CDD" id="cd16442">
    <property type="entry name" value="BPL"/>
    <property type="match status" value="1"/>
</dbReference>
<dbReference type="PROSITE" id="PS51733">
    <property type="entry name" value="BPL_LPL_CATALYTIC"/>
    <property type="match status" value="1"/>
</dbReference>
<keyword evidence="1 6" id="KW-0436">Ligase</keyword>
<gene>
    <name evidence="6" type="ORF">ACERK3_19300</name>
</gene>
<evidence type="ECO:0000256" key="4">
    <source>
        <dbReference type="ARBA" id="ARBA00047846"/>
    </source>
</evidence>
<sequence>MTQASASNPIIDPAVLDVLLSAEGPMGVEAVALRCGLSVKQAMAELARLRAAGCELDEHPQHGVTLTEAGLSTWQDYLAWRLGAGRHVAVYRQTGSTQDVCRGLIAAYGRSADGALVVAEQQSAGRGRLGRRWVAPAGAGLAFSRVYVGDDEATVDRLMFATAVAVAEALERALGGKAAVGIKWPNDVCVDGRKLAGVLVEAEPTAAVIGVGVNTHLQADDLPSDEPTLRERVTSLAMLGVRTHRLAVLAAVVLAIDEALQRTPVSVLLERWRQRCTMLHQRVSLLSDGRPVTGQVLDLDAHAGLIVRRDTGEIVHLPAATTTVV</sequence>
<dbReference type="PANTHER" id="PTHR12835">
    <property type="entry name" value="BIOTIN PROTEIN LIGASE"/>
    <property type="match status" value="1"/>
</dbReference>
<comment type="catalytic activity">
    <reaction evidence="4">
        <text>biotin + L-lysyl-[protein] + ATP = N(6)-biotinyl-L-lysyl-[protein] + AMP + diphosphate + H(+)</text>
        <dbReference type="Rhea" id="RHEA:11756"/>
        <dbReference type="Rhea" id="RHEA-COMP:9752"/>
        <dbReference type="Rhea" id="RHEA-COMP:10505"/>
        <dbReference type="ChEBI" id="CHEBI:15378"/>
        <dbReference type="ChEBI" id="CHEBI:29969"/>
        <dbReference type="ChEBI" id="CHEBI:30616"/>
        <dbReference type="ChEBI" id="CHEBI:33019"/>
        <dbReference type="ChEBI" id="CHEBI:57586"/>
        <dbReference type="ChEBI" id="CHEBI:83144"/>
        <dbReference type="ChEBI" id="CHEBI:456215"/>
        <dbReference type="EC" id="6.3.4.15"/>
    </reaction>
</comment>
<dbReference type="InterPro" id="IPR004143">
    <property type="entry name" value="BPL_LPL_catalytic"/>
</dbReference>
<dbReference type="InterPro" id="IPR004408">
    <property type="entry name" value="Biotin_CoA_COase_ligase"/>
</dbReference>
<dbReference type="EMBL" id="JBGUBD010000021">
    <property type="protein sequence ID" value="MFA9480421.1"/>
    <property type="molecule type" value="Genomic_DNA"/>
</dbReference>
<evidence type="ECO:0000313" key="7">
    <source>
        <dbReference type="Proteomes" id="UP001575105"/>
    </source>
</evidence>
<comment type="caution">
    <text evidence="6">The sequence shown here is derived from an EMBL/GenBank/DDBJ whole genome shotgun (WGS) entry which is preliminary data.</text>
</comment>
<proteinExistence type="predicted"/>
<dbReference type="NCBIfam" id="TIGR00121">
    <property type="entry name" value="birA_ligase"/>
    <property type="match status" value="1"/>
</dbReference>
<evidence type="ECO:0000256" key="3">
    <source>
        <dbReference type="ARBA" id="ARBA00024227"/>
    </source>
</evidence>
<dbReference type="PANTHER" id="PTHR12835:SF5">
    <property type="entry name" value="BIOTIN--PROTEIN LIGASE"/>
    <property type="match status" value="1"/>
</dbReference>
<dbReference type="InterPro" id="IPR003142">
    <property type="entry name" value="BPL_C"/>
</dbReference>
<evidence type="ECO:0000259" key="5">
    <source>
        <dbReference type="PROSITE" id="PS51733"/>
    </source>
</evidence>
<dbReference type="Pfam" id="PF02237">
    <property type="entry name" value="BPL_C"/>
    <property type="match status" value="1"/>
</dbReference>
<reference evidence="6 7" key="1">
    <citation type="submission" date="2024-08" db="EMBL/GenBank/DDBJ databases">
        <title>Whole-genome sequencing of halo(alkali)philic microorganisms from hypersaline lakes.</title>
        <authorList>
            <person name="Sorokin D.Y."/>
            <person name="Merkel A.Y."/>
            <person name="Messina E."/>
            <person name="Yakimov M."/>
        </authorList>
    </citation>
    <scope>NUCLEOTIDE SEQUENCE [LARGE SCALE GENOMIC DNA]</scope>
    <source>
        <strain evidence="6 7">AB-hyl4</strain>
    </source>
</reference>
<protein>
    <recommendedName>
        <fullName evidence="3">biotin--[biotin carboxyl-carrier protein] ligase</fullName>
        <ecNumber evidence="3">6.3.4.15</ecNumber>
    </recommendedName>
</protein>
<dbReference type="GO" id="GO:0004077">
    <property type="term" value="F:biotin--[biotin carboxyl-carrier protein] ligase activity"/>
    <property type="evidence" value="ECO:0007669"/>
    <property type="project" value="UniProtKB-EC"/>
</dbReference>
<keyword evidence="7" id="KW-1185">Reference proteome</keyword>
<evidence type="ECO:0000256" key="2">
    <source>
        <dbReference type="ARBA" id="ARBA00023267"/>
    </source>
</evidence>
<name>A0ABV4U9X6_9BACT</name>
<organism evidence="6 7">
    <name type="scientific">Natronomicrosphaera hydrolytica</name>
    <dbReference type="NCBI Taxonomy" id="3242702"/>
    <lineage>
        <taxon>Bacteria</taxon>
        <taxon>Pseudomonadati</taxon>
        <taxon>Planctomycetota</taxon>
        <taxon>Phycisphaerae</taxon>
        <taxon>Phycisphaerales</taxon>
        <taxon>Phycisphaeraceae</taxon>
        <taxon>Natronomicrosphaera</taxon>
    </lineage>
</organism>